<evidence type="ECO:0000256" key="2">
    <source>
        <dbReference type="ARBA" id="ARBA00023125"/>
    </source>
</evidence>
<dbReference type="InterPro" id="IPR050109">
    <property type="entry name" value="HTH-type_TetR-like_transc_reg"/>
</dbReference>
<organism evidence="6">
    <name type="scientific">Jonesiaceae bacterium BS-20</name>
    <dbReference type="NCBI Taxonomy" id="3120821"/>
    <lineage>
        <taxon>Bacteria</taxon>
        <taxon>Bacillati</taxon>
        <taxon>Actinomycetota</taxon>
        <taxon>Actinomycetes</taxon>
        <taxon>Micrococcales</taxon>
        <taxon>Jonesiaceae</taxon>
    </lineage>
</organism>
<keyword evidence="3" id="KW-0804">Transcription</keyword>
<name>A0AAU7DV21_9MICO</name>
<dbReference type="InterPro" id="IPR001647">
    <property type="entry name" value="HTH_TetR"/>
</dbReference>
<dbReference type="Gene3D" id="1.10.357.10">
    <property type="entry name" value="Tetracycline Repressor, domain 2"/>
    <property type="match status" value="1"/>
</dbReference>
<protein>
    <submittedName>
        <fullName evidence="6">Helix-turn-helix domain-containing protein</fullName>
    </submittedName>
</protein>
<dbReference type="PROSITE" id="PS50977">
    <property type="entry name" value="HTH_TETR_2"/>
    <property type="match status" value="1"/>
</dbReference>
<evidence type="ECO:0000256" key="1">
    <source>
        <dbReference type="ARBA" id="ARBA00023015"/>
    </source>
</evidence>
<evidence type="ECO:0000256" key="4">
    <source>
        <dbReference type="PROSITE-ProRule" id="PRU00335"/>
    </source>
</evidence>
<dbReference type="GO" id="GO:0003700">
    <property type="term" value="F:DNA-binding transcription factor activity"/>
    <property type="evidence" value="ECO:0007669"/>
    <property type="project" value="TreeGrafter"/>
</dbReference>
<feature type="DNA-binding region" description="H-T-H motif" evidence="4">
    <location>
        <begin position="37"/>
        <end position="56"/>
    </location>
</feature>
<evidence type="ECO:0000313" key="6">
    <source>
        <dbReference type="EMBL" id="XBH20867.1"/>
    </source>
</evidence>
<keyword evidence="2 4" id="KW-0238">DNA-binding</keyword>
<dbReference type="SUPFAM" id="SSF46689">
    <property type="entry name" value="Homeodomain-like"/>
    <property type="match status" value="1"/>
</dbReference>
<dbReference type="AlphaFoldDB" id="A0AAU7DV21"/>
<dbReference type="EMBL" id="CP146203">
    <property type="protein sequence ID" value="XBH20867.1"/>
    <property type="molecule type" value="Genomic_DNA"/>
</dbReference>
<dbReference type="PANTHER" id="PTHR30055:SF234">
    <property type="entry name" value="HTH-TYPE TRANSCRIPTIONAL REGULATOR BETI"/>
    <property type="match status" value="1"/>
</dbReference>
<evidence type="ECO:0000256" key="3">
    <source>
        <dbReference type="ARBA" id="ARBA00023163"/>
    </source>
</evidence>
<dbReference type="PANTHER" id="PTHR30055">
    <property type="entry name" value="HTH-TYPE TRANSCRIPTIONAL REGULATOR RUTR"/>
    <property type="match status" value="1"/>
</dbReference>
<sequence>MTGPELSRRQQNRVDALRAIHRAAYELTLQDGPASATVEAISRKAGVSARTFFNYYRSKEDAVLGIHPPQVRLEQLSALAQGGTRGLFNRVLTLMHEVVRDSIVDGSTFAHRKEIFDLLPESKDRMRAHMSACESAVQEAIVSNFDTGILQDEALKTQPDAQDSARALIVLAGSAFRFTYERAPFDLLSPPVEKVAESVEIFNRILKETL</sequence>
<gene>
    <name evidence="6" type="ORF">V5R04_11630</name>
</gene>
<evidence type="ECO:0000259" key="5">
    <source>
        <dbReference type="PROSITE" id="PS50977"/>
    </source>
</evidence>
<dbReference type="GO" id="GO:0000976">
    <property type="term" value="F:transcription cis-regulatory region binding"/>
    <property type="evidence" value="ECO:0007669"/>
    <property type="project" value="TreeGrafter"/>
</dbReference>
<dbReference type="Pfam" id="PF00440">
    <property type="entry name" value="TetR_N"/>
    <property type="match status" value="1"/>
</dbReference>
<accession>A0AAU7DV21</accession>
<keyword evidence="1" id="KW-0805">Transcription regulation</keyword>
<feature type="domain" description="HTH tetR-type" evidence="5">
    <location>
        <begin position="14"/>
        <end position="74"/>
    </location>
</feature>
<reference evidence="6" key="1">
    <citation type="submission" date="2024-02" db="EMBL/GenBank/DDBJ databases">
        <title>Tomenella chthoni gen. nov. sp. nov., a member of the family Jonesiaceae isolated from bat guano.</title>
        <authorList>
            <person name="Miller S.L."/>
            <person name="King J."/>
            <person name="Sankaranarayanan K."/>
            <person name="Lawson P.A."/>
        </authorList>
    </citation>
    <scope>NUCLEOTIDE SEQUENCE</scope>
    <source>
        <strain evidence="6">BS-20</strain>
    </source>
</reference>
<dbReference type="InterPro" id="IPR009057">
    <property type="entry name" value="Homeodomain-like_sf"/>
</dbReference>
<proteinExistence type="predicted"/>